<keyword evidence="1" id="KW-0378">Hydrolase</keyword>
<dbReference type="InterPro" id="IPR009097">
    <property type="entry name" value="Cyclic_Pdiesterase"/>
</dbReference>
<evidence type="ECO:0000256" key="1">
    <source>
        <dbReference type="ARBA" id="ARBA00022801"/>
    </source>
</evidence>
<sequence>MGDLFAAADARHSLFFALLPGAAAAAAIRAARQALEAGFVLRLDQAECFGRGEAIWVLRPSAPPPALERLHQALATALAGRRIRLPAGPAFAPHVTVRRRASVRFPVQPVAPVDWRVDGFALLQSVHGSGGVRYEVLQRWPLAAE</sequence>
<dbReference type="GO" id="GO:0016874">
    <property type="term" value="F:ligase activity"/>
    <property type="evidence" value="ECO:0007669"/>
    <property type="project" value="UniProtKB-KW"/>
</dbReference>
<dbReference type="RefSeq" id="WP_147208760.1">
    <property type="nucleotide sequence ID" value="NZ_VLJS01000071.1"/>
</dbReference>
<dbReference type="GO" id="GO:0004113">
    <property type="term" value="F:2',3'-cyclic-nucleotide 3'-phosphodiesterase activity"/>
    <property type="evidence" value="ECO:0007669"/>
    <property type="project" value="InterPro"/>
</dbReference>
<gene>
    <name evidence="2" type="ORF">L613_004100000050</name>
</gene>
<keyword evidence="3" id="KW-1185">Reference proteome</keyword>
<dbReference type="Proteomes" id="UP000321583">
    <property type="component" value="Unassembled WGS sequence"/>
</dbReference>
<dbReference type="PANTHER" id="PTHR35561:SF1">
    <property type="entry name" value="RNA 2',3'-CYCLIC PHOSPHODIESTERASE"/>
    <property type="match status" value="1"/>
</dbReference>
<dbReference type="OrthoDB" id="7061261at2"/>
<dbReference type="Gene3D" id="3.90.1140.10">
    <property type="entry name" value="Cyclic phosphodiesterase"/>
    <property type="match status" value="1"/>
</dbReference>
<dbReference type="AlphaFoldDB" id="A0A562DHC3"/>
<dbReference type="PANTHER" id="PTHR35561">
    <property type="entry name" value="RNA 2',3'-CYCLIC PHOSPHODIESTERASE"/>
    <property type="match status" value="1"/>
</dbReference>
<dbReference type="EMBL" id="VLJS01000071">
    <property type="protein sequence ID" value="TWH09021.1"/>
    <property type="molecule type" value="Genomic_DNA"/>
</dbReference>
<organism evidence="2 3">
    <name type="scientific">Pseudoxanthomonas taiwanensis J19</name>
    <dbReference type="NCBI Taxonomy" id="935569"/>
    <lineage>
        <taxon>Bacteria</taxon>
        <taxon>Pseudomonadati</taxon>
        <taxon>Pseudomonadota</taxon>
        <taxon>Gammaproteobacteria</taxon>
        <taxon>Lysobacterales</taxon>
        <taxon>Lysobacteraceae</taxon>
        <taxon>Pseudoxanthomonas</taxon>
    </lineage>
</organism>
<name>A0A562DHC3_9GAMM</name>
<dbReference type="GO" id="GO:0008664">
    <property type="term" value="F:RNA 2',3'-cyclic 3'-phosphodiesterase activity"/>
    <property type="evidence" value="ECO:0007669"/>
    <property type="project" value="InterPro"/>
</dbReference>
<comment type="caution">
    <text evidence="2">The sequence shown here is derived from an EMBL/GenBank/DDBJ whole genome shotgun (WGS) entry which is preliminary data.</text>
</comment>
<protein>
    <submittedName>
        <fullName evidence="2">2'-5' RNA ligase</fullName>
    </submittedName>
</protein>
<dbReference type="Pfam" id="PF13563">
    <property type="entry name" value="2_5_RNA_ligase2"/>
    <property type="match status" value="1"/>
</dbReference>
<reference evidence="2 3" key="1">
    <citation type="submission" date="2019-07" db="EMBL/GenBank/DDBJ databases">
        <title>Genome sequencing of lignin-degrading bacterial isolates.</title>
        <authorList>
            <person name="Gladden J."/>
        </authorList>
    </citation>
    <scope>NUCLEOTIDE SEQUENCE [LARGE SCALE GENOMIC DNA]</scope>
    <source>
        <strain evidence="2 3">J19</strain>
    </source>
</reference>
<evidence type="ECO:0000313" key="2">
    <source>
        <dbReference type="EMBL" id="TWH09021.1"/>
    </source>
</evidence>
<keyword evidence="2" id="KW-0436">Ligase</keyword>
<dbReference type="SUPFAM" id="SSF55144">
    <property type="entry name" value="LigT-like"/>
    <property type="match status" value="1"/>
</dbReference>
<evidence type="ECO:0000313" key="3">
    <source>
        <dbReference type="Proteomes" id="UP000321583"/>
    </source>
</evidence>
<accession>A0A562DHC3</accession>
<proteinExistence type="predicted"/>
<dbReference type="InterPro" id="IPR004175">
    <property type="entry name" value="RNA_CPDase"/>
</dbReference>